<evidence type="ECO:0000256" key="13">
    <source>
        <dbReference type="PROSITE-ProRule" id="PRU00169"/>
    </source>
</evidence>
<dbReference type="SMART" id="SM00415">
    <property type="entry name" value="HSF"/>
    <property type="match status" value="1"/>
</dbReference>
<dbReference type="InterPro" id="IPR000232">
    <property type="entry name" value="HSF_DNA-bd"/>
</dbReference>
<evidence type="ECO:0000256" key="3">
    <source>
        <dbReference type="ARBA" id="ARBA00022553"/>
    </source>
</evidence>
<sequence>MDGQTTGTSSAGNSSDFVRKLYKMLEDPSYSDIVRWGDENDSFVVLECEKFTKTILPKHFKHSNFASFVRQLNKYDFHKVRQNNEETGQSPYGPNAWEFKHPEFKANNKDSLDNIRRKAPAPRKPAQMSEDSVPTQQIDLMNSQILAQQQQIQQLSDRNAQLSVDSQMIMQEVMRLQKTILQHENVIHNFMNYLFTVDARHRRDSRASGAFAAQDGSAVNPNPADDLPASPLQQASKILSDMNSQIQPNLAQFENLNDPSKAQMIATPPLASAVRNGISRAPNSAGSTASMAYTKMNGELETVVYPVGTTNGIDPMYSEHVNNIPYSIPPKELAAEPIDPRRSFTDNRKKNALVNPGWIKQPNILLVEDDDTCRQIGGKFLGSFKCQIENAYDGLQAVSKMQSGKRYDLILMDIIMPNLDGVSACHLIRQFDRTPIIAMTSNIRKDDIELYFQHGMDDVLPKPFTRKSLLDMLEKHLMHLKTIPTSTIDPVSATPMTTHNSAAQSIKEDSSPGQSPAASMNNWQSPGQLQGMSPVHLNVQQVPQYMQPMTPSGTAFAIDPNGVQYATAAPTALSQPPIRAQHRRQVSDMSSAPEASYAKRQRMYQNPQMMPQIAGQQNG</sequence>
<keyword evidence="9 12" id="KW-0539">Nucleus</keyword>
<evidence type="ECO:0000256" key="1">
    <source>
        <dbReference type="ARBA" id="ARBA00004123"/>
    </source>
</evidence>
<dbReference type="SMART" id="SM00448">
    <property type="entry name" value="REC"/>
    <property type="match status" value="1"/>
</dbReference>
<organism evidence="17 18">
    <name type="scientific">Talaromyces atroroseus</name>
    <dbReference type="NCBI Taxonomy" id="1441469"/>
    <lineage>
        <taxon>Eukaryota</taxon>
        <taxon>Fungi</taxon>
        <taxon>Dikarya</taxon>
        <taxon>Ascomycota</taxon>
        <taxon>Pezizomycotina</taxon>
        <taxon>Eurotiomycetes</taxon>
        <taxon>Eurotiomycetidae</taxon>
        <taxon>Eurotiales</taxon>
        <taxon>Trichocomaceae</taxon>
        <taxon>Talaromyces</taxon>
        <taxon>Talaromyces sect. Trachyspermi</taxon>
    </lineage>
</organism>
<evidence type="ECO:0000256" key="10">
    <source>
        <dbReference type="ARBA" id="ARBA00057149"/>
    </source>
</evidence>
<dbReference type="Gene3D" id="3.40.50.2300">
    <property type="match status" value="1"/>
</dbReference>
<reference evidence="17 18" key="1">
    <citation type="submission" date="2015-06" db="EMBL/GenBank/DDBJ databases">
        <title>Talaromyces atroroseus IBT 11181 draft genome.</title>
        <authorList>
            <person name="Rasmussen K.B."/>
            <person name="Rasmussen S."/>
            <person name="Petersen B."/>
            <person name="Sicheritz-Ponten T."/>
            <person name="Mortensen U.H."/>
            <person name="Thrane U."/>
        </authorList>
    </citation>
    <scope>NUCLEOTIDE SEQUENCE [LARGE SCALE GENOMIC DNA]</scope>
    <source>
        <strain evidence="17 18">IBT 11181</strain>
    </source>
</reference>
<feature type="modified residue" description="4-aspartylphosphate" evidence="13">
    <location>
        <position position="413"/>
    </location>
</feature>
<dbReference type="EMBL" id="LFMY01000004">
    <property type="protein sequence ID" value="OKL61362.1"/>
    <property type="molecule type" value="Genomic_DNA"/>
</dbReference>
<dbReference type="PROSITE" id="PS50110">
    <property type="entry name" value="RESPONSE_REGULATORY"/>
    <property type="match status" value="1"/>
</dbReference>
<dbReference type="SUPFAM" id="SSF52172">
    <property type="entry name" value="CheY-like"/>
    <property type="match status" value="1"/>
</dbReference>
<dbReference type="GO" id="GO:0005634">
    <property type="term" value="C:nucleus"/>
    <property type="evidence" value="ECO:0007669"/>
    <property type="project" value="UniProtKB-SubCell"/>
</dbReference>
<evidence type="ECO:0000256" key="5">
    <source>
        <dbReference type="ARBA" id="ARBA00023015"/>
    </source>
</evidence>
<keyword evidence="4" id="KW-0902">Two-component regulatory system</keyword>
<feature type="region of interest" description="Disordered" evidence="15">
    <location>
        <begin position="488"/>
        <end position="531"/>
    </location>
</feature>
<dbReference type="InterPro" id="IPR001789">
    <property type="entry name" value="Sig_transdc_resp-reg_receiver"/>
</dbReference>
<dbReference type="SUPFAM" id="SSF46785">
    <property type="entry name" value="Winged helix' DNA-binding domain"/>
    <property type="match status" value="1"/>
</dbReference>
<keyword evidence="5 12" id="KW-0805">Transcription regulation</keyword>
<dbReference type="GeneID" id="31003564"/>
<evidence type="ECO:0000256" key="12">
    <source>
        <dbReference type="PIRNR" id="PIRNR002595"/>
    </source>
</evidence>
<dbReference type="OrthoDB" id="424572at2759"/>
<feature type="compositionally biased region" description="Polar residues" evidence="15">
    <location>
        <begin position="488"/>
        <end position="504"/>
    </location>
</feature>
<dbReference type="InterPro" id="IPR014402">
    <property type="entry name" value="Sig_transdc_resp-reg_Skn7"/>
</dbReference>
<keyword evidence="8 12" id="KW-0804">Transcription</keyword>
<feature type="compositionally biased region" description="Polar residues" evidence="15">
    <location>
        <begin position="603"/>
        <end position="619"/>
    </location>
</feature>
<dbReference type="CDD" id="cd17546">
    <property type="entry name" value="REC_hyHK_CKI1_RcsC-like"/>
    <property type="match status" value="1"/>
</dbReference>
<dbReference type="Gene3D" id="1.10.10.10">
    <property type="entry name" value="Winged helix-like DNA-binding domain superfamily/Winged helix DNA-binding domain"/>
    <property type="match status" value="1"/>
</dbReference>
<evidence type="ECO:0000256" key="14">
    <source>
        <dbReference type="SAM" id="Coils"/>
    </source>
</evidence>
<evidence type="ECO:0000256" key="9">
    <source>
        <dbReference type="ARBA" id="ARBA00023242"/>
    </source>
</evidence>
<feature type="coiled-coil region" evidence="14">
    <location>
        <begin position="138"/>
        <end position="165"/>
    </location>
</feature>
<dbReference type="PIRSF" id="PIRSF002595">
    <property type="entry name" value="RR_SKN7"/>
    <property type="match status" value="1"/>
</dbReference>
<keyword evidence="6 14" id="KW-0175">Coiled coil</keyword>
<feature type="region of interest" description="Disordered" evidence="15">
    <location>
        <begin position="573"/>
        <end position="619"/>
    </location>
</feature>
<name>A0A225AIS1_TALAT</name>
<dbReference type="FunFam" id="3.40.50.2300:FF:000212">
    <property type="entry name" value="Stress response regulator/HFS transcription factor"/>
    <property type="match status" value="1"/>
</dbReference>
<dbReference type="GO" id="GO:0006357">
    <property type="term" value="P:regulation of transcription by RNA polymerase II"/>
    <property type="evidence" value="ECO:0007669"/>
    <property type="project" value="UniProtKB-UniRule"/>
</dbReference>
<dbReference type="FunFam" id="1.10.10.10:FF:000380">
    <property type="entry name" value="Transcription factor SKN7"/>
    <property type="match status" value="1"/>
</dbReference>
<evidence type="ECO:0000256" key="4">
    <source>
        <dbReference type="ARBA" id="ARBA00023012"/>
    </source>
</evidence>
<dbReference type="GO" id="GO:0003700">
    <property type="term" value="F:DNA-binding transcription factor activity"/>
    <property type="evidence" value="ECO:0007669"/>
    <property type="project" value="UniProtKB-UniRule"/>
</dbReference>
<dbReference type="PROSITE" id="PS00434">
    <property type="entry name" value="HSF_DOMAIN"/>
    <property type="match status" value="1"/>
</dbReference>
<comment type="similarity">
    <text evidence="11">Belongs to the SKN7 family.</text>
</comment>
<evidence type="ECO:0000259" key="16">
    <source>
        <dbReference type="PROSITE" id="PS50110"/>
    </source>
</evidence>
<feature type="compositionally biased region" description="Polar residues" evidence="15">
    <location>
        <begin position="511"/>
        <end position="531"/>
    </location>
</feature>
<evidence type="ECO:0000256" key="11">
    <source>
        <dbReference type="ARBA" id="ARBA00061465"/>
    </source>
</evidence>
<dbReference type="InterPro" id="IPR036390">
    <property type="entry name" value="WH_DNA-bd_sf"/>
</dbReference>
<accession>A0A225AIS1</accession>
<evidence type="ECO:0000256" key="7">
    <source>
        <dbReference type="ARBA" id="ARBA00023125"/>
    </source>
</evidence>
<dbReference type="GO" id="GO:0043565">
    <property type="term" value="F:sequence-specific DNA binding"/>
    <property type="evidence" value="ECO:0007669"/>
    <property type="project" value="InterPro"/>
</dbReference>
<evidence type="ECO:0000313" key="17">
    <source>
        <dbReference type="EMBL" id="OKL61362.1"/>
    </source>
</evidence>
<dbReference type="STRING" id="1441469.A0A225AIS1"/>
<keyword evidence="18" id="KW-1185">Reference proteome</keyword>
<keyword evidence="3 13" id="KW-0597">Phosphoprotein</keyword>
<evidence type="ECO:0000256" key="8">
    <source>
        <dbReference type="ARBA" id="ARBA00023163"/>
    </source>
</evidence>
<dbReference type="RefSeq" id="XP_020121483.1">
    <property type="nucleotide sequence ID" value="XM_020266150.1"/>
</dbReference>
<comment type="caution">
    <text evidence="17">The sequence shown here is derived from an EMBL/GenBank/DDBJ whole genome shotgun (WGS) entry which is preliminary data.</text>
</comment>
<dbReference type="InterPro" id="IPR036388">
    <property type="entry name" value="WH-like_DNA-bd_sf"/>
</dbReference>
<feature type="domain" description="Response regulatory" evidence="16">
    <location>
        <begin position="363"/>
        <end position="477"/>
    </location>
</feature>
<evidence type="ECO:0000256" key="15">
    <source>
        <dbReference type="SAM" id="MobiDB-lite"/>
    </source>
</evidence>
<dbReference type="GO" id="GO:0000156">
    <property type="term" value="F:phosphorelay response regulator activity"/>
    <property type="evidence" value="ECO:0007669"/>
    <property type="project" value="InterPro"/>
</dbReference>
<evidence type="ECO:0000256" key="6">
    <source>
        <dbReference type="ARBA" id="ARBA00023054"/>
    </source>
</evidence>
<evidence type="ECO:0000256" key="2">
    <source>
        <dbReference type="ARBA" id="ARBA00011233"/>
    </source>
</evidence>
<comment type="subcellular location">
    <subcellularLocation>
        <location evidence="1 12">Nucleus</location>
    </subcellularLocation>
</comment>
<dbReference type="AlphaFoldDB" id="A0A225AIS1"/>
<feature type="region of interest" description="Disordered" evidence="15">
    <location>
        <begin position="207"/>
        <end position="229"/>
    </location>
</feature>
<dbReference type="Pfam" id="PF00072">
    <property type="entry name" value="Response_reg"/>
    <property type="match status" value="1"/>
</dbReference>
<feature type="region of interest" description="Disordered" evidence="15">
    <location>
        <begin position="108"/>
        <end position="131"/>
    </location>
</feature>
<dbReference type="PANTHER" id="PTHR45339:SF1">
    <property type="entry name" value="HYBRID SIGNAL TRANSDUCTION HISTIDINE KINASE J"/>
    <property type="match status" value="1"/>
</dbReference>
<dbReference type="InterPro" id="IPR011006">
    <property type="entry name" value="CheY-like_superfamily"/>
</dbReference>
<dbReference type="Pfam" id="PF00447">
    <property type="entry name" value="HSF_DNA-bind"/>
    <property type="match status" value="1"/>
</dbReference>
<protein>
    <recommendedName>
        <fullName evidence="12">Transcription factor</fullName>
    </recommendedName>
</protein>
<dbReference type="PANTHER" id="PTHR45339">
    <property type="entry name" value="HYBRID SIGNAL TRANSDUCTION HISTIDINE KINASE J"/>
    <property type="match status" value="1"/>
</dbReference>
<dbReference type="PRINTS" id="PR00056">
    <property type="entry name" value="HSFDOMAIN"/>
</dbReference>
<gene>
    <name evidence="17" type="ORF">UA08_03809</name>
</gene>
<proteinExistence type="inferred from homology"/>
<dbReference type="Proteomes" id="UP000214365">
    <property type="component" value="Unassembled WGS sequence"/>
</dbReference>
<evidence type="ECO:0000313" key="18">
    <source>
        <dbReference type="Proteomes" id="UP000214365"/>
    </source>
</evidence>
<comment type="function">
    <text evidence="10">Transcription factor that is part of a SLN1-YPD1-SKN7 two-component regulatory system, which controls gene expression in response to changes in the osmolarity of the extracellular environment. Under low osmotic conditions, phosphorylated and activated by the phosphorelay intermediate protein YPD1. Also activated in response to oxidative stress, independent on the two-component regulatory system. Regulates heat shock genes in response to oxidative stress and genes involved in cell wall integrity in response to osmotic changes.</text>
</comment>
<keyword evidence="7 12" id="KW-0238">DNA-binding</keyword>
<comment type="subunit">
    <text evidence="2">Homotrimer.</text>
</comment>